<keyword evidence="11" id="KW-1185">Reference proteome</keyword>
<dbReference type="CDD" id="cd00200">
    <property type="entry name" value="WD40"/>
    <property type="match status" value="1"/>
</dbReference>
<organism evidence="10 11">
    <name type="scientific">Vireo altiloquus</name>
    <name type="common">Black-whiskered vireo</name>
    <name type="synonym">Muscicapa altiloqua</name>
    <dbReference type="NCBI Taxonomy" id="34956"/>
    <lineage>
        <taxon>Eukaryota</taxon>
        <taxon>Metazoa</taxon>
        <taxon>Chordata</taxon>
        <taxon>Craniata</taxon>
        <taxon>Vertebrata</taxon>
        <taxon>Euteleostomi</taxon>
        <taxon>Archelosauria</taxon>
        <taxon>Archosauria</taxon>
        <taxon>Dinosauria</taxon>
        <taxon>Saurischia</taxon>
        <taxon>Theropoda</taxon>
        <taxon>Coelurosauria</taxon>
        <taxon>Aves</taxon>
        <taxon>Neognathae</taxon>
        <taxon>Neoaves</taxon>
        <taxon>Telluraves</taxon>
        <taxon>Australaves</taxon>
        <taxon>Passeriformes</taxon>
        <taxon>Corvoidea</taxon>
        <taxon>Vireonidae</taxon>
        <taxon>Vireoninae</taxon>
        <taxon>Vireo</taxon>
    </lineage>
</organism>
<reference evidence="10 11" key="1">
    <citation type="submission" date="2019-09" db="EMBL/GenBank/DDBJ databases">
        <title>Bird 10,000 Genomes (B10K) Project - Family phase.</title>
        <authorList>
            <person name="Zhang G."/>
        </authorList>
    </citation>
    <scope>NUCLEOTIDE SEQUENCE [LARGE SCALE GENOMIC DNA]</scope>
    <source>
        <strain evidence="10">B10K-DU-001-22</strain>
        <tissue evidence="10">Muscle</tissue>
    </source>
</reference>
<dbReference type="Gene3D" id="2.130.10.10">
    <property type="entry name" value="YVTN repeat-like/Quinoprotein amine dehydrogenase"/>
    <property type="match status" value="1"/>
</dbReference>
<evidence type="ECO:0000256" key="2">
    <source>
        <dbReference type="ARBA" id="ARBA00022490"/>
    </source>
</evidence>
<dbReference type="InterPro" id="IPR001680">
    <property type="entry name" value="WD40_rpt"/>
</dbReference>
<dbReference type="PROSITE" id="PS50082">
    <property type="entry name" value="WD_REPEATS_2"/>
    <property type="match status" value="2"/>
</dbReference>
<feature type="non-terminal residue" evidence="10">
    <location>
        <position position="362"/>
    </location>
</feature>
<evidence type="ECO:0000256" key="8">
    <source>
        <dbReference type="PROSITE-ProRule" id="PRU00221"/>
    </source>
</evidence>
<feature type="repeat" description="WD" evidence="8">
    <location>
        <begin position="21"/>
        <end position="62"/>
    </location>
</feature>
<dbReference type="GO" id="GO:0071013">
    <property type="term" value="C:catalytic step 2 spliceosome"/>
    <property type="evidence" value="ECO:0007669"/>
    <property type="project" value="TreeGrafter"/>
</dbReference>
<dbReference type="Proteomes" id="UP000589495">
    <property type="component" value="Unassembled WGS sequence"/>
</dbReference>
<dbReference type="PROSITE" id="PS50294">
    <property type="entry name" value="WD_REPEATS_REGION"/>
    <property type="match status" value="1"/>
</dbReference>
<keyword evidence="2" id="KW-0963">Cytoplasm</keyword>
<dbReference type="Pfam" id="PF00400">
    <property type="entry name" value="WD40"/>
    <property type="match status" value="4"/>
</dbReference>
<protein>
    <recommendedName>
        <fullName evidence="6">WD repeat domain-containing protein 83</fullName>
    </recommendedName>
    <alternativeName>
        <fullName evidence="7">Mitogen-activated protein kinase organizer 1</fullName>
    </alternativeName>
</protein>
<accession>A0A7K5KV63</accession>
<dbReference type="GO" id="GO:0000398">
    <property type="term" value="P:mRNA splicing, via spliceosome"/>
    <property type="evidence" value="ECO:0007669"/>
    <property type="project" value="TreeGrafter"/>
</dbReference>
<dbReference type="EMBL" id="VZRF01002279">
    <property type="protein sequence ID" value="NWT09503.1"/>
    <property type="molecule type" value="Genomic_DNA"/>
</dbReference>
<gene>
    <name evidence="10" type="primary">Wdr83</name>
    <name evidence="10" type="ORF">VIRALT_R15111</name>
</gene>
<comment type="similarity">
    <text evidence="5">Belongs to the WD repeat MORG1 family.</text>
</comment>
<evidence type="ECO:0000256" key="9">
    <source>
        <dbReference type="SAM" id="MobiDB-lite"/>
    </source>
</evidence>
<dbReference type="SMART" id="SM00320">
    <property type="entry name" value="WD40"/>
    <property type="match status" value="7"/>
</dbReference>
<dbReference type="InterPro" id="IPR036322">
    <property type="entry name" value="WD40_repeat_dom_sf"/>
</dbReference>
<dbReference type="PANTHER" id="PTHR22842">
    <property type="entry name" value="WD40 REPEAT PROTEIN"/>
    <property type="match status" value="1"/>
</dbReference>
<evidence type="ECO:0000313" key="10">
    <source>
        <dbReference type="EMBL" id="NWT09503.1"/>
    </source>
</evidence>
<name>A0A7K5KV63_VIRAL</name>
<proteinExistence type="inferred from homology"/>
<dbReference type="InterPro" id="IPR019775">
    <property type="entry name" value="WD40_repeat_CS"/>
</dbReference>
<keyword evidence="4" id="KW-0677">Repeat</keyword>
<comment type="caution">
    <text evidence="10">The sequence shown here is derived from an EMBL/GenBank/DDBJ whole genome shotgun (WGS) entry which is preliminary data.</text>
</comment>
<feature type="region of interest" description="Disordered" evidence="9">
    <location>
        <begin position="254"/>
        <end position="280"/>
    </location>
</feature>
<evidence type="ECO:0000313" key="11">
    <source>
        <dbReference type="Proteomes" id="UP000589495"/>
    </source>
</evidence>
<dbReference type="SUPFAM" id="SSF50978">
    <property type="entry name" value="WD40 repeat-like"/>
    <property type="match status" value="1"/>
</dbReference>
<feature type="non-terminal residue" evidence="10">
    <location>
        <position position="1"/>
    </location>
</feature>
<dbReference type="GO" id="GO:0005737">
    <property type="term" value="C:cytoplasm"/>
    <property type="evidence" value="ECO:0007669"/>
    <property type="project" value="UniProtKB-SubCell"/>
</dbReference>
<evidence type="ECO:0000256" key="3">
    <source>
        <dbReference type="ARBA" id="ARBA00022574"/>
    </source>
</evidence>
<feature type="repeat" description="WD" evidence="8">
    <location>
        <begin position="63"/>
        <end position="104"/>
    </location>
</feature>
<evidence type="ECO:0000256" key="7">
    <source>
        <dbReference type="ARBA" id="ARBA00042222"/>
    </source>
</evidence>
<dbReference type="InterPro" id="IPR015943">
    <property type="entry name" value="WD40/YVTN_repeat-like_dom_sf"/>
</dbReference>
<dbReference type="PROSITE" id="PS00678">
    <property type="entry name" value="WD_REPEATS_1"/>
    <property type="match status" value="1"/>
</dbReference>
<sequence>MAFPRPRPARAELPRQRMQTLQCGQGAVRAARFNADGNYCLTCGSDKTLKLWNPHKGTALRTYQGHGYEVLDAAGSFDNSQICSGGADKAVALWDVTTGQVVRKYRGHAGKVNCVQFNEEATVIVSGEGVVWGGPPCTPIPFSSPLNPPFPPGSIDSTVRCWDCRSRRPDPIQVLDEAKDGISSLKLSGHEILTGSVDGRVRRYDLRAGQLYSDYIGSPITSVYFTKDGQCVLAASLDSTLRLLDKDTGELLGEYGPPDPLRSPGGSGVPRLTPRVPPRYTGHRSTTYRLDCVLNELDTHVGCASEDGHVYFWDLVEGSLALSLPVGQGVVQSLAFHPRLPCLLVATQGQVTLWREDTFQPE</sequence>
<comment type="subcellular location">
    <subcellularLocation>
        <location evidence="1">Cytoplasm</location>
    </subcellularLocation>
</comment>
<evidence type="ECO:0000256" key="6">
    <source>
        <dbReference type="ARBA" id="ARBA00040453"/>
    </source>
</evidence>
<evidence type="ECO:0000256" key="1">
    <source>
        <dbReference type="ARBA" id="ARBA00004496"/>
    </source>
</evidence>
<keyword evidence="3 8" id="KW-0853">WD repeat</keyword>
<evidence type="ECO:0000256" key="5">
    <source>
        <dbReference type="ARBA" id="ARBA00038145"/>
    </source>
</evidence>
<evidence type="ECO:0000256" key="4">
    <source>
        <dbReference type="ARBA" id="ARBA00022737"/>
    </source>
</evidence>
<dbReference type="PANTHER" id="PTHR22842:SF3">
    <property type="entry name" value="WD REPEAT DOMAIN-CONTAINING PROTEIN 83"/>
    <property type="match status" value="1"/>
</dbReference>
<dbReference type="AlphaFoldDB" id="A0A7K5KV63"/>
<dbReference type="InterPro" id="IPR051980">
    <property type="entry name" value="WD_repeat_MORG1"/>
</dbReference>